<evidence type="ECO:0008006" key="10">
    <source>
        <dbReference type="Google" id="ProtNLM"/>
    </source>
</evidence>
<dbReference type="Pfam" id="PF08544">
    <property type="entry name" value="GHMP_kinases_C"/>
    <property type="match status" value="1"/>
</dbReference>
<evidence type="ECO:0000256" key="1">
    <source>
        <dbReference type="ARBA" id="ARBA00022605"/>
    </source>
</evidence>
<keyword evidence="5" id="KW-0067">ATP-binding</keyword>
<dbReference type="SUPFAM" id="SSF54211">
    <property type="entry name" value="Ribosomal protein S5 domain 2-like"/>
    <property type="match status" value="1"/>
</dbReference>
<dbReference type="InterPro" id="IPR006204">
    <property type="entry name" value="GHMP_kinase_N_dom"/>
</dbReference>
<dbReference type="PRINTS" id="PR00958">
    <property type="entry name" value="HOMSERKINASE"/>
</dbReference>
<evidence type="ECO:0000313" key="9">
    <source>
        <dbReference type="Proteomes" id="UP000050975"/>
    </source>
</evidence>
<keyword evidence="2" id="KW-0808">Transferase</keyword>
<dbReference type="NCBIfam" id="NF002288">
    <property type="entry name" value="PRK01212.1-4"/>
    <property type="match status" value="1"/>
</dbReference>
<feature type="domain" description="GHMP kinase C-terminal" evidence="7">
    <location>
        <begin position="172"/>
        <end position="242"/>
    </location>
</feature>
<dbReference type="PANTHER" id="PTHR20861">
    <property type="entry name" value="HOMOSERINE/4-DIPHOSPHOCYTIDYL-2-C-METHYL-D-ERYTHRITOL KINASE"/>
    <property type="match status" value="1"/>
</dbReference>
<evidence type="ECO:0000256" key="5">
    <source>
        <dbReference type="ARBA" id="ARBA00022840"/>
    </source>
</evidence>
<dbReference type="AlphaFoldDB" id="A0A0S8JYX3"/>
<dbReference type="InterPro" id="IPR036554">
    <property type="entry name" value="GHMP_kinase_C_sf"/>
</dbReference>
<dbReference type="GO" id="GO:0008652">
    <property type="term" value="P:amino acid biosynthetic process"/>
    <property type="evidence" value="ECO:0007669"/>
    <property type="project" value="UniProtKB-KW"/>
</dbReference>
<proteinExistence type="predicted"/>
<name>A0A0S8JYX3_UNCW3</name>
<dbReference type="SUPFAM" id="SSF55060">
    <property type="entry name" value="GHMP Kinase, C-terminal domain"/>
    <property type="match status" value="1"/>
</dbReference>
<gene>
    <name evidence="8" type="ORF">AMJ74_04580</name>
</gene>
<comment type="caution">
    <text evidence="8">The sequence shown here is derived from an EMBL/GenBank/DDBJ whole genome shotgun (WGS) entry which is preliminary data.</text>
</comment>
<dbReference type="GO" id="GO:0005524">
    <property type="term" value="F:ATP binding"/>
    <property type="evidence" value="ECO:0007669"/>
    <property type="project" value="UniProtKB-KW"/>
</dbReference>
<keyword evidence="1" id="KW-0028">Amino-acid biosynthesis</keyword>
<evidence type="ECO:0000256" key="3">
    <source>
        <dbReference type="ARBA" id="ARBA00022741"/>
    </source>
</evidence>
<dbReference type="GO" id="GO:0016301">
    <property type="term" value="F:kinase activity"/>
    <property type="evidence" value="ECO:0007669"/>
    <property type="project" value="UniProtKB-KW"/>
</dbReference>
<dbReference type="Gene3D" id="3.30.70.890">
    <property type="entry name" value="GHMP kinase, C-terminal domain"/>
    <property type="match status" value="1"/>
</dbReference>
<accession>A0A0S8JYX3</accession>
<evidence type="ECO:0000259" key="6">
    <source>
        <dbReference type="Pfam" id="PF00288"/>
    </source>
</evidence>
<dbReference type="InterPro" id="IPR014721">
    <property type="entry name" value="Ribsml_uS5_D2-typ_fold_subgr"/>
</dbReference>
<keyword evidence="4" id="KW-0418">Kinase</keyword>
<feature type="domain" description="GHMP kinase N-terminal" evidence="6">
    <location>
        <begin position="35"/>
        <end position="114"/>
    </location>
</feature>
<evidence type="ECO:0000259" key="7">
    <source>
        <dbReference type="Pfam" id="PF08544"/>
    </source>
</evidence>
<sequence length="273" mass="29109">MQLNDSDAITININGCREDIPEDPQKNCAGLAIVDLLKEVNSNIGVLIEPRKMITVGAGLGSSGACASAAVYGLNKLLNLNFGMDQMIEIASRGEIASGSVAHADNVAGAMLGGFVIVKSYQPVEVIRIGVPEIPIVIGVMKKTQRTTRSLIPTSMALDVVKEQLALCSRVVHAIMTGDIEELGRVISKDFISEPVRSRSIPGYSTIKKKLLNGGAYGCNVSGGGLSVFAICDRQGTHDIAEIMKHSFAEQNIDSETIITYASNQGIREIFCE</sequence>
<evidence type="ECO:0000313" key="8">
    <source>
        <dbReference type="EMBL" id="KPL13790.1"/>
    </source>
</evidence>
<dbReference type="InterPro" id="IPR020568">
    <property type="entry name" value="Ribosomal_Su5_D2-typ_SF"/>
</dbReference>
<protein>
    <recommendedName>
        <fullName evidence="10">Homoserine kinase</fullName>
    </recommendedName>
</protein>
<evidence type="ECO:0000256" key="4">
    <source>
        <dbReference type="ARBA" id="ARBA00022777"/>
    </source>
</evidence>
<dbReference type="Pfam" id="PF00288">
    <property type="entry name" value="GHMP_kinases_N"/>
    <property type="match status" value="1"/>
</dbReference>
<dbReference type="InterPro" id="IPR013750">
    <property type="entry name" value="GHMP_kinase_C_dom"/>
</dbReference>
<organism evidence="8 9">
    <name type="scientific">candidate division WOR_3 bacterium SM1_77</name>
    <dbReference type="NCBI Taxonomy" id="1703778"/>
    <lineage>
        <taxon>Bacteria</taxon>
        <taxon>Bacteria division WOR-3</taxon>
    </lineage>
</organism>
<dbReference type="EMBL" id="LJVE01000084">
    <property type="protein sequence ID" value="KPL13790.1"/>
    <property type="molecule type" value="Genomic_DNA"/>
</dbReference>
<dbReference type="PANTHER" id="PTHR20861:SF1">
    <property type="entry name" value="HOMOSERINE KINASE"/>
    <property type="match status" value="1"/>
</dbReference>
<reference evidence="8 9" key="1">
    <citation type="journal article" date="2015" name="Microbiome">
        <title>Genomic resolution of linkages in carbon, nitrogen, and sulfur cycling among widespread estuary sediment bacteria.</title>
        <authorList>
            <person name="Baker B.J."/>
            <person name="Lazar C.S."/>
            <person name="Teske A.P."/>
            <person name="Dick G.J."/>
        </authorList>
    </citation>
    <scope>NUCLEOTIDE SEQUENCE [LARGE SCALE GENOMIC DNA]</scope>
    <source>
        <strain evidence="8">SM1_77</strain>
    </source>
</reference>
<keyword evidence="3" id="KW-0547">Nucleotide-binding</keyword>
<dbReference type="Proteomes" id="UP000050975">
    <property type="component" value="Unassembled WGS sequence"/>
</dbReference>
<evidence type="ECO:0000256" key="2">
    <source>
        <dbReference type="ARBA" id="ARBA00022679"/>
    </source>
</evidence>
<dbReference type="Gene3D" id="3.30.230.10">
    <property type="match status" value="1"/>
</dbReference>